<evidence type="ECO:0000313" key="2">
    <source>
        <dbReference type="EMBL" id="MDA5398191.1"/>
    </source>
</evidence>
<organism evidence="2 3">
    <name type="scientific">Hoeflea prorocentri</name>
    <dbReference type="NCBI Taxonomy" id="1922333"/>
    <lineage>
        <taxon>Bacteria</taxon>
        <taxon>Pseudomonadati</taxon>
        <taxon>Pseudomonadota</taxon>
        <taxon>Alphaproteobacteria</taxon>
        <taxon>Hyphomicrobiales</taxon>
        <taxon>Rhizobiaceae</taxon>
        <taxon>Hoeflea</taxon>
    </lineage>
</organism>
<dbReference type="Gene3D" id="3.40.50.1820">
    <property type="entry name" value="alpha/beta hydrolase"/>
    <property type="match status" value="1"/>
</dbReference>
<evidence type="ECO:0000313" key="3">
    <source>
        <dbReference type="Proteomes" id="UP001151234"/>
    </source>
</evidence>
<keyword evidence="2" id="KW-0378">Hydrolase</keyword>
<proteinExistence type="predicted"/>
<dbReference type="Pfam" id="PF00561">
    <property type="entry name" value="Abhydrolase_1"/>
    <property type="match status" value="1"/>
</dbReference>
<dbReference type="EMBL" id="JAPJZI010000001">
    <property type="protein sequence ID" value="MDA5398191.1"/>
    <property type="molecule type" value="Genomic_DNA"/>
</dbReference>
<dbReference type="AlphaFoldDB" id="A0A9X3UK90"/>
<dbReference type="SUPFAM" id="SSF53474">
    <property type="entry name" value="alpha/beta-Hydrolases"/>
    <property type="match status" value="1"/>
</dbReference>
<dbReference type="InterPro" id="IPR029058">
    <property type="entry name" value="AB_hydrolase_fold"/>
</dbReference>
<evidence type="ECO:0000259" key="1">
    <source>
        <dbReference type="Pfam" id="PF00561"/>
    </source>
</evidence>
<dbReference type="PANTHER" id="PTHR43194">
    <property type="entry name" value="HYDROLASE ALPHA/BETA FOLD FAMILY"/>
    <property type="match status" value="1"/>
</dbReference>
<comment type="caution">
    <text evidence="2">The sequence shown here is derived from an EMBL/GenBank/DDBJ whole genome shotgun (WGS) entry which is preliminary data.</text>
</comment>
<dbReference type="PANTHER" id="PTHR43194:SF2">
    <property type="entry name" value="PEROXISOMAL MEMBRANE PROTEIN LPX1"/>
    <property type="match status" value="1"/>
</dbReference>
<dbReference type="GO" id="GO:0016787">
    <property type="term" value="F:hydrolase activity"/>
    <property type="evidence" value="ECO:0007669"/>
    <property type="project" value="UniProtKB-KW"/>
</dbReference>
<feature type="domain" description="AB hydrolase-1" evidence="1">
    <location>
        <begin position="36"/>
        <end position="277"/>
    </location>
</feature>
<dbReference type="InterPro" id="IPR050228">
    <property type="entry name" value="Carboxylesterase_BioH"/>
</dbReference>
<sequence>MSNATTSQTVNDSVVCHYEGAHGNRLAASVYEAEGPPVLFFHGGGQTRHAWDTTARALQKAGRTAIAIDQRGHGDSEWVTDKAYAFDDFAADVASVARRIRRDYGIRPIVIGASLGGISSLSAQYESGQDLLKALVLVDVTPRMRRDGVDRILGFMSDRMEEGFVSLEEAADSIAAYLPNRSRPKSLSGLSKNLRLGDDGRYRWHWDPAFINGPRPVSTGRDNPEAYRSQAARALAIPTLLVRGRQSELVSEEHAEEFLKLVPHAKLADVSGAGHMVAGDRNDIFQAAILEFLETI</sequence>
<gene>
    <name evidence="2" type="ORF">OQ273_06345</name>
</gene>
<keyword evidence="3" id="KW-1185">Reference proteome</keyword>
<reference evidence="2" key="1">
    <citation type="submission" date="2022-11" db="EMBL/GenBank/DDBJ databases">
        <title>Draft genome sequence of Hoeflea poritis E7-10 and Hoeflea prorocentri PM5-8, separated from scleractinian coral Porites lutea and marine dinoflagellate.</title>
        <authorList>
            <person name="Zhang G."/>
            <person name="Wei Q."/>
            <person name="Cai L."/>
        </authorList>
    </citation>
    <scope>NUCLEOTIDE SEQUENCE</scope>
    <source>
        <strain evidence="2">PM5-8</strain>
    </source>
</reference>
<dbReference type="Proteomes" id="UP001151234">
    <property type="component" value="Unassembled WGS sequence"/>
</dbReference>
<dbReference type="PRINTS" id="PR00111">
    <property type="entry name" value="ABHYDROLASE"/>
</dbReference>
<protein>
    <submittedName>
        <fullName evidence="2">Alpha/beta hydrolase</fullName>
    </submittedName>
</protein>
<dbReference type="InterPro" id="IPR000073">
    <property type="entry name" value="AB_hydrolase_1"/>
</dbReference>
<name>A0A9X3UK90_9HYPH</name>
<dbReference type="RefSeq" id="WP_267989627.1">
    <property type="nucleotide sequence ID" value="NZ_JAPJZI010000001.1"/>
</dbReference>
<accession>A0A9X3UK90</accession>